<dbReference type="InterPro" id="IPR001584">
    <property type="entry name" value="Integrase_cat-core"/>
</dbReference>
<dbReference type="InterPro" id="IPR043128">
    <property type="entry name" value="Rev_trsase/Diguanyl_cyclase"/>
</dbReference>
<keyword evidence="8" id="KW-0064">Aspartyl protease</keyword>
<evidence type="ECO:0000256" key="16">
    <source>
        <dbReference type="ARBA" id="ARBA00023125"/>
    </source>
</evidence>
<dbReference type="PANTHER" id="PTHR37984">
    <property type="entry name" value="PROTEIN CBG26694"/>
    <property type="match status" value="1"/>
</dbReference>
<dbReference type="InterPro" id="IPR041588">
    <property type="entry name" value="Integrase_H2C2"/>
</dbReference>
<dbReference type="InterPro" id="IPR056924">
    <property type="entry name" value="SH3_Tf2-1"/>
</dbReference>
<evidence type="ECO:0000256" key="8">
    <source>
        <dbReference type="ARBA" id="ARBA00022750"/>
    </source>
</evidence>
<evidence type="ECO:0000256" key="1">
    <source>
        <dbReference type="ARBA" id="ARBA00011353"/>
    </source>
</evidence>
<dbReference type="GO" id="GO:0006508">
    <property type="term" value="P:proteolysis"/>
    <property type="evidence" value="ECO:0007669"/>
    <property type="project" value="UniProtKB-KW"/>
</dbReference>
<keyword evidence="9" id="KW-0255">Endonuclease</keyword>
<dbReference type="CDD" id="cd09274">
    <property type="entry name" value="RNase_HI_RT_Ty3"/>
    <property type="match status" value="1"/>
</dbReference>
<sequence length="1221" mass="140343">MDSSPFLVSTLVNKDCFAKTLLDSGCLSYGLVSSAFATKNNLQRIPIPPRGLSGFDAPSSGKVTDVAVVSLDIDGHYEERSFLYIVPKLESYEMILGLPWINKQDARINGPKSECFIASTGTLVRNQASSLEPNGMLNIDCLPISIKAFRAITKNPRKRKIEVFAVSLKDIAKALAKTKKEKTDPRTKLPTTYWKFLKAFSPTDADKVPPLRGEGIDHKIELISENGKESTVPWGPLYNMSYDELLVLRKTLTEYLDKGFIRVSNSPAAAPVLFVRKPGGGLRFCVDYRALNKVTRKDRYPLPLIQETLQRAGKAKWYTKLDVSQAFHRIRIAEGDEWKTAFRTRYGLYEWMVTPFGLANAPSTFQRYINHTLREYLDDFLSAYVDDVLIFSDGSLHEHEELVRKALQKLMDAGLFLDIDKCEFSVKRTKYLGFILDVNNGVEMDPEKVKAILEWQPPSSVKAVRSFLGFANFYRTFIRDYSDIVRPLTELTHKEQTFHWTDECQEVFTRLKEMFTTAPALVRFDKDKQTVIETDSSGWCIGGALLQYDEQGLLRPCAFFSKKNSPAECNYEIYDKEMLAIIRCLEAWDPELRSVSEFEIRTDHKNLQYFMTIQKLTERQMRWSLVLSRYNFSITYIQGKDNVRADALSRRPQDMPDNADERVDYRTKQLLQIRQEPGRTARIIKAAPVQVSPVEQVNSDAEVTLEELWTKTEGDDDNLRQAREAVRQGQRTFPTPLKLKVSISECSLSPEGRLMFRNRLWVPQDERLRTRMIQDVHDSKLCGHPGRENTTQILSRQYFWPQMSNDVRRFVRNCDSCGRNKAWRDIRQGFLKPLPIPNRIWNEISIDFIVELPESNGCTNMVVITDRLGKGTICDGLKDTSAETVARWFIRTFYRRHYLPKAIVSDRGTQFVGQLWARLCQLLNIVRRLSTAFHPETDGSTERMNQIVETYLRMFVNHTQKDWEELLPLAELAINNRTATATKVSPFFLEHGYHAEPLDIQYDLANQKESFSPIQKADAIVRKLKDVQEWAQSAMATAQQTMEDITNRRRRQAPSFKVGDKVWLSLRNIRTTKQCKKLDAKQAKYTVIGIVGTHSYRLNTPPGIHNVFHSQLLRSVSSDPLPSQRQDDTQPGPEILKDNEEYTVEKILEEKTVRRGRGQQRKLLVKWKGYAKPTWEPYDALENASALDIWERCKEERTGGGDNVTGYTRTKLGHMTCAHFA</sequence>
<keyword evidence="7" id="KW-0479">Metal-binding</keyword>
<dbReference type="InterPro" id="IPR016197">
    <property type="entry name" value="Chromo-like_dom_sf"/>
</dbReference>
<dbReference type="FunFam" id="3.30.70.270:FF:000063">
    <property type="entry name" value="Zinc knuckle domaincontaining protein"/>
    <property type="match status" value="1"/>
</dbReference>
<evidence type="ECO:0000256" key="6">
    <source>
        <dbReference type="ARBA" id="ARBA00022722"/>
    </source>
</evidence>
<evidence type="ECO:0000256" key="17">
    <source>
        <dbReference type="ARBA" id="ARBA00023172"/>
    </source>
</evidence>
<dbReference type="PROSITE" id="PS50878">
    <property type="entry name" value="RT_POL"/>
    <property type="match status" value="1"/>
</dbReference>
<dbReference type="Gene3D" id="3.10.10.10">
    <property type="entry name" value="HIV Type 1 Reverse Transcriptase, subunit A, domain 1"/>
    <property type="match status" value="1"/>
</dbReference>
<evidence type="ECO:0000256" key="10">
    <source>
        <dbReference type="ARBA" id="ARBA00022801"/>
    </source>
</evidence>
<dbReference type="InterPro" id="IPR050951">
    <property type="entry name" value="Retrovirus_Pol_polyprotein"/>
</dbReference>
<evidence type="ECO:0000313" key="21">
    <source>
        <dbReference type="EMBL" id="RAL58006.1"/>
    </source>
</evidence>
<dbReference type="Pfam" id="PF24626">
    <property type="entry name" value="SH3_Tf2-1"/>
    <property type="match status" value="1"/>
</dbReference>
<evidence type="ECO:0000259" key="19">
    <source>
        <dbReference type="PROSITE" id="PS50878"/>
    </source>
</evidence>
<evidence type="ECO:0000256" key="13">
    <source>
        <dbReference type="ARBA" id="ARBA00022908"/>
    </source>
</evidence>
<dbReference type="GO" id="GO:0003677">
    <property type="term" value="F:DNA binding"/>
    <property type="evidence" value="ECO:0007669"/>
    <property type="project" value="UniProtKB-KW"/>
</dbReference>
<gene>
    <name evidence="21" type="ORF">DID88_006635</name>
</gene>
<evidence type="ECO:0000256" key="4">
    <source>
        <dbReference type="ARBA" id="ARBA00022679"/>
    </source>
</evidence>
<keyword evidence="22" id="KW-1185">Reference proteome</keyword>
<dbReference type="InterPro" id="IPR036397">
    <property type="entry name" value="RNaseH_sf"/>
</dbReference>
<dbReference type="GO" id="GO:0015074">
    <property type="term" value="P:DNA integration"/>
    <property type="evidence" value="ECO:0007669"/>
    <property type="project" value="UniProtKB-KW"/>
</dbReference>
<dbReference type="GO" id="GO:0006338">
    <property type="term" value="P:chromatin remodeling"/>
    <property type="evidence" value="ECO:0007669"/>
    <property type="project" value="UniProtKB-ARBA"/>
</dbReference>
<feature type="domain" description="Chromo" evidence="18">
    <location>
        <begin position="1142"/>
        <end position="1192"/>
    </location>
</feature>
<comment type="caution">
    <text evidence="21">The sequence shown here is derived from an EMBL/GenBank/DDBJ whole genome shotgun (WGS) entry which is preliminary data.</text>
</comment>
<keyword evidence="6" id="KW-0540">Nuclease</keyword>
<dbReference type="CDD" id="cd01647">
    <property type="entry name" value="RT_LTR"/>
    <property type="match status" value="1"/>
</dbReference>
<keyword evidence="5" id="KW-0548">Nucleotidyltransferase</keyword>
<dbReference type="EC" id="2.7.7.49" evidence="2"/>
<proteinExistence type="predicted"/>
<keyword evidence="13" id="KW-0229">DNA integration</keyword>
<evidence type="ECO:0000256" key="12">
    <source>
        <dbReference type="ARBA" id="ARBA00022884"/>
    </source>
</evidence>
<keyword evidence="4" id="KW-0808">Transferase</keyword>
<dbReference type="InterPro" id="IPR000953">
    <property type="entry name" value="Chromo/chromo_shadow_dom"/>
</dbReference>
<protein>
    <recommendedName>
        <fullName evidence="2">RNA-directed DNA polymerase</fullName>
        <ecNumber evidence="2">2.7.7.49</ecNumber>
    </recommendedName>
</protein>
<accession>A0A395ICT3</accession>
<dbReference type="Gene3D" id="3.30.420.10">
    <property type="entry name" value="Ribonuclease H-like superfamily/Ribonuclease H"/>
    <property type="match status" value="1"/>
</dbReference>
<evidence type="ECO:0000259" key="18">
    <source>
        <dbReference type="PROSITE" id="PS50013"/>
    </source>
</evidence>
<evidence type="ECO:0000256" key="2">
    <source>
        <dbReference type="ARBA" id="ARBA00012493"/>
    </source>
</evidence>
<dbReference type="GO" id="GO:0046872">
    <property type="term" value="F:metal ion binding"/>
    <property type="evidence" value="ECO:0007669"/>
    <property type="project" value="UniProtKB-KW"/>
</dbReference>
<name>A0A395ICT3_9HELO</name>
<dbReference type="GO" id="GO:0003723">
    <property type="term" value="F:RNA binding"/>
    <property type="evidence" value="ECO:0007669"/>
    <property type="project" value="UniProtKB-KW"/>
</dbReference>
<dbReference type="InterPro" id="IPR021109">
    <property type="entry name" value="Peptidase_aspartic_dom_sf"/>
</dbReference>
<keyword evidence="11" id="KW-0460">Magnesium</keyword>
<dbReference type="GO" id="GO:0006310">
    <property type="term" value="P:DNA recombination"/>
    <property type="evidence" value="ECO:0007669"/>
    <property type="project" value="UniProtKB-KW"/>
</dbReference>
<evidence type="ECO:0000256" key="3">
    <source>
        <dbReference type="ARBA" id="ARBA00022670"/>
    </source>
</evidence>
<dbReference type="Gene3D" id="2.40.70.10">
    <property type="entry name" value="Acid Proteases"/>
    <property type="match status" value="1"/>
</dbReference>
<dbReference type="CDD" id="cd00303">
    <property type="entry name" value="retropepsin_like"/>
    <property type="match status" value="1"/>
</dbReference>
<dbReference type="InterPro" id="IPR043502">
    <property type="entry name" value="DNA/RNA_pol_sf"/>
</dbReference>
<evidence type="ECO:0000256" key="9">
    <source>
        <dbReference type="ARBA" id="ARBA00022759"/>
    </source>
</evidence>
<keyword evidence="12" id="KW-0694">RNA-binding</keyword>
<dbReference type="EMBL" id="QKRW01000125">
    <property type="protein sequence ID" value="RAL58006.1"/>
    <property type="molecule type" value="Genomic_DNA"/>
</dbReference>
<dbReference type="Pfam" id="PF00078">
    <property type="entry name" value="RVT_1"/>
    <property type="match status" value="1"/>
</dbReference>
<dbReference type="FunFam" id="1.10.340.70:FF:000001">
    <property type="entry name" value="Retrovirus-related Pol polyprotein from transposon gypsy-like Protein"/>
    <property type="match status" value="1"/>
</dbReference>
<dbReference type="Proteomes" id="UP000249056">
    <property type="component" value="Unassembled WGS sequence"/>
</dbReference>
<dbReference type="Pfam" id="PF17921">
    <property type="entry name" value="Integrase_H2C2"/>
    <property type="match status" value="1"/>
</dbReference>
<organism evidence="21 22">
    <name type="scientific">Monilinia fructigena</name>
    <dbReference type="NCBI Taxonomy" id="38457"/>
    <lineage>
        <taxon>Eukaryota</taxon>
        <taxon>Fungi</taxon>
        <taxon>Dikarya</taxon>
        <taxon>Ascomycota</taxon>
        <taxon>Pezizomycotina</taxon>
        <taxon>Leotiomycetes</taxon>
        <taxon>Helotiales</taxon>
        <taxon>Sclerotiniaceae</taxon>
        <taxon>Monilinia</taxon>
    </lineage>
</organism>
<evidence type="ECO:0000256" key="15">
    <source>
        <dbReference type="ARBA" id="ARBA00022932"/>
    </source>
</evidence>
<dbReference type="SUPFAM" id="SSF56672">
    <property type="entry name" value="DNA/RNA polymerases"/>
    <property type="match status" value="1"/>
</dbReference>
<dbReference type="AlphaFoldDB" id="A0A395ICT3"/>
<dbReference type="GO" id="GO:0004519">
    <property type="term" value="F:endonuclease activity"/>
    <property type="evidence" value="ECO:0007669"/>
    <property type="project" value="UniProtKB-KW"/>
</dbReference>
<evidence type="ECO:0000256" key="5">
    <source>
        <dbReference type="ARBA" id="ARBA00022695"/>
    </source>
</evidence>
<dbReference type="OrthoDB" id="3563554at2759"/>
<dbReference type="GO" id="GO:0003964">
    <property type="term" value="F:RNA-directed DNA polymerase activity"/>
    <property type="evidence" value="ECO:0007669"/>
    <property type="project" value="UniProtKB-KW"/>
</dbReference>
<keyword evidence="10" id="KW-0378">Hydrolase</keyword>
<reference evidence="21 22" key="1">
    <citation type="submission" date="2018-06" db="EMBL/GenBank/DDBJ databases">
        <title>Genome Sequence of the Brown Rot Fungal Pathogen Monilinia fructigena.</title>
        <authorList>
            <person name="Landi L."/>
            <person name="De Miccolis Angelini R.M."/>
            <person name="Pollastro S."/>
            <person name="Abate D."/>
            <person name="Faretra F."/>
            <person name="Romanazzi G."/>
        </authorList>
    </citation>
    <scope>NUCLEOTIDE SEQUENCE [LARGE SCALE GENOMIC DNA]</scope>
    <source>
        <strain evidence="21 22">Mfrg269</strain>
    </source>
</reference>
<dbReference type="SUPFAM" id="SSF54160">
    <property type="entry name" value="Chromo domain-like"/>
    <property type="match status" value="1"/>
</dbReference>
<feature type="domain" description="Reverse transcriptase" evidence="19">
    <location>
        <begin position="256"/>
        <end position="436"/>
    </location>
</feature>
<dbReference type="PANTHER" id="PTHR37984:SF5">
    <property type="entry name" value="PROTEIN NYNRIN-LIKE"/>
    <property type="match status" value="1"/>
</dbReference>
<dbReference type="SUPFAM" id="SSF53098">
    <property type="entry name" value="Ribonuclease H-like"/>
    <property type="match status" value="1"/>
</dbReference>
<evidence type="ECO:0000256" key="14">
    <source>
        <dbReference type="ARBA" id="ARBA00022918"/>
    </source>
</evidence>
<dbReference type="GO" id="GO:0004190">
    <property type="term" value="F:aspartic-type endopeptidase activity"/>
    <property type="evidence" value="ECO:0007669"/>
    <property type="project" value="UniProtKB-KW"/>
</dbReference>
<dbReference type="PROSITE" id="PS50013">
    <property type="entry name" value="CHROMO_2"/>
    <property type="match status" value="1"/>
</dbReference>
<dbReference type="GO" id="GO:0005634">
    <property type="term" value="C:nucleus"/>
    <property type="evidence" value="ECO:0007669"/>
    <property type="project" value="UniProtKB-ARBA"/>
</dbReference>
<keyword evidence="15" id="KW-0239">DNA-directed DNA polymerase</keyword>
<evidence type="ECO:0000259" key="20">
    <source>
        <dbReference type="PROSITE" id="PS50994"/>
    </source>
</evidence>
<dbReference type="GO" id="GO:0003887">
    <property type="term" value="F:DNA-directed DNA polymerase activity"/>
    <property type="evidence" value="ECO:0007669"/>
    <property type="project" value="UniProtKB-KW"/>
</dbReference>
<keyword evidence="14" id="KW-0695">RNA-directed DNA polymerase</keyword>
<dbReference type="InterPro" id="IPR012337">
    <property type="entry name" value="RNaseH-like_sf"/>
</dbReference>
<keyword evidence="17" id="KW-0233">DNA recombination</keyword>
<dbReference type="Gene3D" id="1.10.340.70">
    <property type="match status" value="1"/>
</dbReference>
<dbReference type="SMART" id="SM00298">
    <property type="entry name" value="CHROMO"/>
    <property type="match status" value="1"/>
</dbReference>
<evidence type="ECO:0000313" key="22">
    <source>
        <dbReference type="Proteomes" id="UP000249056"/>
    </source>
</evidence>
<dbReference type="InterPro" id="IPR041373">
    <property type="entry name" value="RT_RNaseH"/>
</dbReference>
<dbReference type="PROSITE" id="PS50994">
    <property type="entry name" value="INTEGRASE"/>
    <property type="match status" value="1"/>
</dbReference>
<keyword evidence="16" id="KW-0238">DNA-binding</keyword>
<dbReference type="Gene3D" id="3.30.70.270">
    <property type="match status" value="2"/>
</dbReference>
<dbReference type="InterPro" id="IPR000477">
    <property type="entry name" value="RT_dom"/>
</dbReference>
<keyword evidence="3" id="KW-0645">Protease</keyword>
<dbReference type="Pfam" id="PF17917">
    <property type="entry name" value="RT_RNaseH"/>
    <property type="match status" value="1"/>
</dbReference>
<dbReference type="Gene3D" id="2.40.50.40">
    <property type="match status" value="1"/>
</dbReference>
<evidence type="ECO:0000256" key="7">
    <source>
        <dbReference type="ARBA" id="ARBA00022723"/>
    </source>
</evidence>
<comment type="subunit">
    <text evidence="1">Component of the NuA4 histone acetyltransferase complex.</text>
</comment>
<feature type="domain" description="Integrase catalytic" evidence="20">
    <location>
        <begin position="831"/>
        <end position="994"/>
    </location>
</feature>
<evidence type="ECO:0000256" key="11">
    <source>
        <dbReference type="ARBA" id="ARBA00022842"/>
    </source>
</evidence>